<dbReference type="Proteomes" id="UP000824469">
    <property type="component" value="Unassembled WGS sequence"/>
</dbReference>
<proteinExistence type="predicted"/>
<evidence type="ECO:0000256" key="1">
    <source>
        <dbReference type="SAM" id="MobiDB-lite"/>
    </source>
</evidence>
<feature type="compositionally biased region" description="Basic and acidic residues" evidence="1">
    <location>
        <begin position="52"/>
        <end position="61"/>
    </location>
</feature>
<protein>
    <submittedName>
        <fullName evidence="2">Uncharacterized protein</fullName>
    </submittedName>
</protein>
<comment type="caution">
    <text evidence="2">The sequence shown here is derived from an EMBL/GenBank/DDBJ whole genome shotgun (WGS) entry which is preliminary data.</text>
</comment>
<sequence>MESLDAYIYEKDDDDKNEGGEDHMIYEVHDSKEEGDEEKNYKEEDEAQGKGMSREVYTKDQRTPSLTKELIEEYKKREVVGIIKNFVEQEVERIVDEVPQEVEEGKRRKRK</sequence>
<reference evidence="2 3" key="1">
    <citation type="journal article" date="2021" name="Nat. Plants">
        <title>The Taxus genome provides insights into paclitaxel biosynthesis.</title>
        <authorList>
            <person name="Xiong X."/>
            <person name="Gou J."/>
            <person name="Liao Q."/>
            <person name="Li Y."/>
            <person name="Zhou Q."/>
            <person name="Bi G."/>
            <person name="Li C."/>
            <person name="Du R."/>
            <person name="Wang X."/>
            <person name="Sun T."/>
            <person name="Guo L."/>
            <person name="Liang H."/>
            <person name="Lu P."/>
            <person name="Wu Y."/>
            <person name="Zhang Z."/>
            <person name="Ro D.K."/>
            <person name="Shang Y."/>
            <person name="Huang S."/>
            <person name="Yan J."/>
        </authorList>
    </citation>
    <scope>NUCLEOTIDE SEQUENCE [LARGE SCALE GENOMIC DNA]</scope>
    <source>
        <strain evidence="2">Ta-2019</strain>
    </source>
</reference>
<gene>
    <name evidence="2" type="ORF">KI387_021129</name>
</gene>
<feature type="region of interest" description="Disordered" evidence="1">
    <location>
        <begin position="1"/>
        <end position="61"/>
    </location>
</feature>
<organism evidence="2 3">
    <name type="scientific">Taxus chinensis</name>
    <name type="common">Chinese yew</name>
    <name type="synonym">Taxus wallichiana var. chinensis</name>
    <dbReference type="NCBI Taxonomy" id="29808"/>
    <lineage>
        <taxon>Eukaryota</taxon>
        <taxon>Viridiplantae</taxon>
        <taxon>Streptophyta</taxon>
        <taxon>Embryophyta</taxon>
        <taxon>Tracheophyta</taxon>
        <taxon>Spermatophyta</taxon>
        <taxon>Pinopsida</taxon>
        <taxon>Pinidae</taxon>
        <taxon>Conifers II</taxon>
        <taxon>Cupressales</taxon>
        <taxon>Taxaceae</taxon>
        <taxon>Taxus</taxon>
    </lineage>
</organism>
<accession>A0AA38GDF9</accession>
<evidence type="ECO:0000313" key="3">
    <source>
        <dbReference type="Proteomes" id="UP000824469"/>
    </source>
</evidence>
<keyword evidence="3" id="KW-1185">Reference proteome</keyword>
<evidence type="ECO:0000313" key="2">
    <source>
        <dbReference type="EMBL" id="KAH9319360.1"/>
    </source>
</evidence>
<feature type="compositionally biased region" description="Basic and acidic residues" evidence="1">
    <location>
        <begin position="17"/>
        <end position="42"/>
    </location>
</feature>
<name>A0AA38GDF9_TAXCH</name>
<dbReference type="AlphaFoldDB" id="A0AA38GDF9"/>
<dbReference type="EMBL" id="JAHRHJ020000004">
    <property type="protein sequence ID" value="KAH9319360.1"/>
    <property type="molecule type" value="Genomic_DNA"/>
</dbReference>